<reference evidence="1" key="1">
    <citation type="submission" date="2021-02" db="EMBL/GenBank/DDBJ databases">
        <authorList>
            <person name="Nowell W R."/>
        </authorList>
    </citation>
    <scope>NUCLEOTIDE SEQUENCE</scope>
</reference>
<dbReference type="AlphaFoldDB" id="A0A8S3ID99"/>
<comment type="caution">
    <text evidence="1">The sequence shown here is derived from an EMBL/GenBank/DDBJ whole genome shotgun (WGS) entry which is preliminary data.</text>
</comment>
<proteinExistence type="predicted"/>
<evidence type="ECO:0000313" key="2">
    <source>
        <dbReference type="Proteomes" id="UP000676336"/>
    </source>
</evidence>
<sequence>KFFRNAELWSANLDELPPNYERPEAERTWGLGWFKP</sequence>
<gene>
    <name evidence="1" type="ORF">SMN809_LOCUS74829</name>
</gene>
<dbReference type="EMBL" id="CAJOBI010331049">
    <property type="protein sequence ID" value="CAF5198559.1"/>
    <property type="molecule type" value="Genomic_DNA"/>
</dbReference>
<organism evidence="1 2">
    <name type="scientific">Rotaria magnacalcarata</name>
    <dbReference type="NCBI Taxonomy" id="392030"/>
    <lineage>
        <taxon>Eukaryota</taxon>
        <taxon>Metazoa</taxon>
        <taxon>Spiralia</taxon>
        <taxon>Gnathifera</taxon>
        <taxon>Rotifera</taxon>
        <taxon>Eurotatoria</taxon>
        <taxon>Bdelloidea</taxon>
        <taxon>Philodinida</taxon>
        <taxon>Philodinidae</taxon>
        <taxon>Rotaria</taxon>
    </lineage>
</organism>
<accession>A0A8S3ID99</accession>
<evidence type="ECO:0000313" key="1">
    <source>
        <dbReference type="EMBL" id="CAF5198559.1"/>
    </source>
</evidence>
<protein>
    <submittedName>
        <fullName evidence="1">Uncharacterized protein</fullName>
    </submittedName>
</protein>
<name>A0A8S3ID99_9BILA</name>
<feature type="non-terminal residue" evidence="1">
    <location>
        <position position="1"/>
    </location>
</feature>
<dbReference type="Proteomes" id="UP000676336">
    <property type="component" value="Unassembled WGS sequence"/>
</dbReference>